<dbReference type="RefSeq" id="WP_119015847.1">
    <property type="nucleotide sequence ID" value="NZ_QXEV01000005.1"/>
</dbReference>
<comment type="caution">
    <text evidence="1">The sequence shown here is derived from an EMBL/GenBank/DDBJ whole genome shotgun (WGS) entry which is preliminary data.</text>
</comment>
<dbReference type="AlphaFoldDB" id="A0A397S1S2"/>
<dbReference type="Proteomes" id="UP000266506">
    <property type="component" value="Unassembled WGS sequence"/>
</dbReference>
<gene>
    <name evidence="1" type="ORF">EI71_00680</name>
</gene>
<protein>
    <submittedName>
        <fullName evidence="1">Uncharacterized protein</fullName>
    </submittedName>
</protein>
<sequence>MDRYKFLNEIITDYVLFKTLEEEIRDTLLLYSHKDDLRVLSNKIKEQWGYSFDFEYLDFNKKNVISLYGNNNDFDVIATLNSEKNISLKFRKGLKPNFYRYLFLKVWAYDVFEMWNPGDEIKLSVKKNFSEYDELAERLAISLTVSNTAWNAKLWGATNIKLDFIYLEPELEEIKKKEYVDKKGMMRRWNLVSVMKK</sequence>
<proteinExistence type="predicted"/>
<organism evidence="1 2">
    <name type="scientific">Anaeroplasma bactoclasticum</name>
    <dbReference type="NCBI Taxonomy" id="2088"/>
    <lineage>
        <taxon>Bacteria</taxon>
        <taxon>Bacillati</taxon>
        <taxon>Mycoplasmatota</taxon>
        <taxon>Mollicutes</taxon>
        <taxon>Anaeroplasmatales</taxon>
        <taxon>Anaeroplasmataceae</taxon>
        <taxon>Anaeroplasma</taxon>
    </lineage>
</organism>
<dbReference type="EMBL" id="QXEV01000005">
    <property type="protein sequence ID" value="RIA77897.1"/>
    <property type="molecule type" value="Genomic_DNA"/>
</dbReference>
<name>A0A397S1S2_9MOLU</name>
<evidence type="ECO:0000313" key="1">
    <source>
        <dbReference type="EMBL" id="RIA77897.1"/>
    </source>
</evidence>
<accession>A0A397S1S2</accession>
<reference evidence="1 2" key="1">
    <citation type="submission" date="2018-08" db="EMBL/GenBank/DDBJ databases">
        <title>Genomic Encyclopedia of Archaeal and Bacterial Type Strains, Phase II (KMG-II): from individual species to whole genera.</title>
        <authorList>
            <person name="Goeker M."/>
        </authorList>
    </citation>
    <scope>NUCLEOTIDE SEQUENCE [LARGE SCALE GENOMIC DNA]</scope>
    <source>
        <strain evidence="1 2">ATCC 27112</strain>
    </source>
</reference>
<dbReference type="InParanoid" id="A0A397S1S2"/>
<keyword evidence="2" id="KW-1185">Reference proteome</keyword>
<evidence type="ECO:0000313" key="2">
    <source>
        <dbReference type="Proteomes" id="UP000266506"/>
    </source>
</evidence>